<sequence length="209" mass="23135">MVSRSLESRVVPRDRPDVDERDRIIDATYHCLLEPHEGPVPVAAILARAGVSSRAFYRHFESKDDLFLAMLQNLTATLSGWLDEIARGPGTPAEQVRAWIEQMFALATEPLVSSYLAVMESDEMRAARGYPHARELARANRERSLVDILRRGVEDGSFPLAEPESDAVAISALVSRELSVPSLIDPVLIEVAKHRVVSFAMRALGAGKY</sequence>
<dbReference type="STRING" id="1502745.SAMN02799620_05392"/>
<evidence type="ECO:0000256" key="1">
    <source>
        <dbReference type="ARBA" id="ARBA00023125"/>
    </source>
</evidence>
<evidence type="ECO:0000256" key="2">
    <source>
        <dbReference type="PROSITE-ProRule" id="PRU00335"/>
    </source>
</evidence>
<dbReference type="PANTHER" id="PTHR30055:SF226">
    <property type="entry name" value="HTH-TYPE TRANSCRIPTIONAL REGULATOR PKSA"/>
    <property type="match status" value="1"/>
</dbReference>
<dbReference type="PANTHER" id="PTHR30055">
    <property type="entry name" value="HTH-TYPE TRANSCRIPTIONAL REGULATOR RUTR"/>
    <property type="match status" value="1"/>
</dbReference>
<name>A0A1G4WXC9_9MYCO</name>
<dbReference type="GO" id="GO:0003700">
    <property type="term" value="F:DNA-binding transcription factor activity"/>
    <property type="evidence" value="ECO:0007669"/>
    <property type="project" value="TreeGrafter"/>
</dbReference>
<keyword evidence="1 2" id="KW-0238">DNA-binding</keyword>
<dbReference type="Pfam" id="PF00440">
    <property type="entry name" value="TetR_N"/>
    <property type="match status" value="1"/>
</dbReference>
<dbReference type="AlphaFoldDB" id="A0A1G4WXC9"/>
<dbReference type="InterPro" id="IPR009057">
    <property type="entry name" value="Homeodomain-like_sf"/>
</dbReference>
<feature type="domain" description="HTH tetR-type" evidence="3">
    <location>
        <begin position="18"/>
        <end position="78"/>
    </location>
</feature>
<accession>A0A1G4WXC9</accession>
<dbReference type="InterPro" id="IPR050109">
    <property type="entry name" value="HTH-type_TetR-like_transc_reg"/>
</dbReference>
<dbReference type="SUPFAM" id="SSF46689">
    <property type="entry name" value="Homeodomain-like"/>
    <property type="match status" value="1"/>
</dbReference>
<dbReference type="EMBL" id="FMUB01000014">
    <property type="protein sequence ID" value="SCX31711.1"/>
    <property type="molecule type" value="Genomic_DNA"/>
</dbReference>
<dbReference type="Gene3D" id="1.10.357.10">
    <property type="entry name" value="Tetracycline Repressor, domain 2"/>
    <property type="match status" value="1"/>
</dbReference>
<dbReference type="PROSITE" id="PS50977">
    <property type="entry name" value="HTH_TETR_2"/>
    <property type="match status" value="1"/>
</dbReference>
<dbReference type="InterPro" id="IPR036271">
    <property type="entry name" value="Tet_transcr_reg_TetR-rel_C_sf"/>
</dbReference>
<dbReference type="Proteomes" id="UP000199707">
    <property type="component" value="Unassembled WGS sequence"/>
</dbReference>
<dbReference type="InterPro" id="IPR001647">
    <property type="entry name" value="HTH_TetR"/>
</dbReference>
<proteinExistence type="predicted"/>
<evidence type="ECO:0000259" key="3">
    <source>
        <dbReference type="PROSITE" id="PS50977"/>
    </source>
</evidence>
<dbReference type="SUPFAM" id="SSF48498">
    <property type="entry name" value="Tetracyclin repressor-like, C-terminal domain"/>
    <property type="match status" value="1"/>
</dbReference>
<reference evidence="5" key="1">
    <citation type="submission" date="2016-10" db="EMBL/GenBank/DDBJ databases">
        <authorList>
            <person name="Varghese N."/>
            <person name="Submissions S."/>
        </authorList>
    </citation>
    <scope>NUCLEOTIDE SEQUENCE [LARGE SCALE GENOMIC DNA]</scope>
    <source>
        <strain evidence="5">UNC267MFSha1.1M11</strain>
    </source>
</reference>
<dbReference type="Gene3D" id="1.10.10.60">
    <property type="entry name" value="Homeodomain-like"/>
    <property type="match status" value="1"/>
</dbReference>
<evidence type="ECO:0000313" key="5">
    <source>
        <dbReference type="Proteomes" id="UP000199707"/>
    </source>
</evidence>
<protein>
    <submittedName>
        <fullName evidence="4">Transcriptional regulator, TetR family</fullName>
    </submittedName>
</protein>
<organism evidence="4 5">
    <name type="scientific">Mycolicibacterium fluoranthenivorans</name>
    <dbReference type="NCBI Taxonomy" id="258505"/>
    <lineage>
        <taxon>Bacteria</taxon>
        <taxon>Bacillati</taxon>
        <taxon>Actinomycetota</taxon>
        <taxon>Actinomycetes</taxon>
        <taxon>Mycobacteriales</taxon>
        <taxon>Mycobacteriaceae</taxon>
        <taxon>Mycolicibacterium</taxon>
    </lineage>
</organism>
<feature type="DNA-binding region" description="H-T-H motif" evidence="2">
    <location>
        <begin position="41"/>
        <end position="60"/>
    </location>
</feature>
<gene>
    <name evidence="4" type="ORF">SAMN02799620_05392</name>
</gene>
<evidence type="ECO:0000313" key="4">
    <source>
        <dbReference type="EMBL" id="SCX31711.1"/>
    </source>
</evidence>
<dbReference type="GO" id="GO:0000976">
    <property type="term" value="F:transcription cis-regulatory region binding"/>
    <property type="evidence" value="ECO:0007669"/>
    <property type="project" value="TreeGrafter"/>
</dbReference>